<dbReference type="InterPro" id="IPR019410">
    <property type="entry name" value="Methyltransf_16"/>
</dbReference>
<dbReference type="Gene3D" id="3.40.50.150">
    <property type="entry name" value="Vaccinia Virus protein VP39"/>
    <property type="match status" value="1"/>
</dbReference>
<keyword evidence="3" id="KW-1185">Reference proteome</keyword>
<dbReference type="PANTHER" id="PTHR14614:SF132">
    <property type="entry name" value="PROTEIN-LYSINE METHYLTRANSFERASE C42C1.13"/>
    <property type="match status" value="1"/>
</dbReference>
<dbReference type="InterPro" id="IPR029063">
    <property type="entry name" value="SAM-dependent_MTases_sf"/>
</dbReference>
<dbReference type="PANTHER" id="PTHR14614">
    <property type="entry name" value="HEPATOCELLULAR CARCINOMA-ASSOCIATED ANTIGEN"/>
    <property type="match status" value="1"/>
</dbReference>
<evidence type="ECO:0000313" key="3">
    <source>
        <dbReference type="Proteomes" id="UP000034841"/>
    </source>
</evidence>
<reference evidence="2 3" key="1">
    <citation type="submission" date="2015-04" db="EMBL/GenBank/DDBJ databases">
        <title>Genome sequence of Ceratocystis platani, a major pathogen of plane trees.</title>
        <authorList>
            <person name="Belbahri L."/>
        </authorList>
    </citation>
    <scope>NUCLEOTIDE SEQUENCE [LARGE SCALE GENOMIC DNA]</scope>
    <source>
        <strain evidence="2 3">CFO</strain>
    </source>
</reference>
<keyword evidence="2" id="KW-0808">Transferase</keyword>
<dbReference type="GO" id="GO:0005829">
    <property type="term" value="C:cytosol"/>
    <property type="evidence" value="ECO:0007669"/>
    <property type="project" value="TreeGrafter"/>
</dbReference>
<feature type="region of interest" description="Disordered" evidence="1">
    <location>
        <begin position="227"/>
        <end position="252"/>
    </location>
</feature>
<comment type="caution">
    <text evidence="2">The sequence shown here is derived from an EMBL/GenBank/DDBJ whole genome shotgun (WGS) entry which is preliminary data.</text>
</comment>
<dbReference type="GO" id="GO:0032259">
    <property type="term" value="P:methylation"/>
    <property type="evidence" value="ECO:0007669"/>
    <property type="project" value="UniProtKB-KW"/>
</dbReference>
<dbReference type="GO" id="GO:0008757">
    <property type="term" value="F:S-adenosylmethionine-dependent methyltransferase activity"/>
    <property type="evidence" value="ECO:0007669"/>
    <property type="project" value="UniProtKB-ARBA"/>
</dbReference>
<name>A0A0F8BNX8_CERFI</name>
<dbReference type="SUPFAM" id="SSF53335">
    <property type="entry name" value="S-adenosyl-L-methionine-dependent methyltransferases"/>
    <property type="match status" value="1"/>
</dbReference>
<keyword evidence="2" id="KW-0489">Methyltransferase</keyword>
<gene>
    <name evidence="2" type="ORF">CFO_g3410</name>
</gene>
<dbReference type="AlphaFoldDB" id="A0A0F8BNX8"/>
<dbReference type="OrthoDB" id="413520at2759"/>
<dbReference type="EMBL" id="LBBL01000172">
    <property type="protein sequence ID" value="KKF94253.1"/>
    <property type="molecule type" value="Genomic_DNA"/>
</dbReference>
<sequence>MHYIRFVRPPTVTIRDRGKTVLRLALTIATDLGDAYLCPEAPIPLTLTYWVNDQLQKPSLPLLKWTAGMRVCKLDVPLKVLARGSYVTKIFVSPAEPNLGLMHMQQLLTQKTPMIVPVVATPALPGVEPKLFTNRQVLLGDVQNKRVFLAISEEIQDSIARRVWDSGMVTAALLFELAPHNARPSKFLPLTQELVRADALSVLELGCGVGTLGISMATALAQRHVTPTPAEADVEHAEATTEARSSPETSRHRIVLTDLPDAEEVAQQNIELFNTAMSGLVAPTVAYENLDWFDCKEGAFGPLVSSNQTWDLVIISDCTYNADVIPVLVASLDKLHYIAMQKSGKGPHILLSTKFRHDSETVFWDQMEMAGWEVREKAEFPVANIGAAAEQIEVYLFSKKARTN</sequence>
<proteinExistence type="predicted"/>
<accession>A0A0F8BNX8</accession>
<organism evidence="2 3">
    <name type="scientific">Ceratocystis fimbriata f. sp. platani</name>
    <dbReference type="NCBI Taxonomy" id="88771"/>
    <lineage>
        <taxon>Eukaryota</taxon>
        <taxon>Fungi</taxon>
        <taxon>Dikarya</taxon>
        <taxon>Ascomycota</taxon>
        <taxon>Pezizomycotina</taxon>
        <taxon>Sordariomycetes</taxon>
        <taxon>Hypocreomycetidae</taxon>
        <taxon>Microascales</taxon>
        <taxon>Ceratocystidaceae</taxon>
        <taxon>Ceratocystis</taxon>
    </lineage>
</organism>
<dbReference type="Pfam" id="PF10294">
    <property type="entry name" value="Methyltransf_16"/>
    <property type="match status" value="2"/>
</dbReference>
<evidence type="ECO:0000256" key="1">
    <source>
        <dbReference type="SAM" id="MobiDB-lite"/>
    </source>
</evidence>
<protein>
    <submittedName>
        <fullName evidence="2">Putative methyltransferase</fullName>
    </submittedName>
</protein>
<evidence type="ECO:0000313" key="2">
    <source>
        <dbReference type="EMBL" id="KKF94253.1"/>
    </source>
</evidence>
<dbReference type="Proteomes" id="UP000034841">
    <property type="component" value="Unassembled WGS sequence"/>
</dbReference>